<organism evidence="15 16">
    <name type="scientific">Ridgeia piscesae</name>
    <name type="common">Tubeworm</name>
    <dbReference type="NCBI Taxonomy" id="27915"/>
    <lineage>
        <taxon>Eukaryota</taxon>
        <taxon>Metazoa</taxon>
        <taxon>Spiralia</taxon>
        <taxon>Lophotrochozoa</taxon>
        <taxon>Annelida</taxon>
        <taxon>Polychaeta</taxon>
        <taxon>Sedentaria</taxon>
        <taxon>Canalipalpata</taxon>
        <taxon>Sabellida</taxon>
        <taxon>Siboglinidae</taxon>
        <taxon>Ridgeia</taxon>
    </lineage>
</organism>
<dbReference type="InterPro" id="IPR051495">
    <property type="entry name" value="Epithelial_Barrier/Signaling"/>
</dbReference>
<dbReference type="InterPro" id="IPR005533">
    <property type="entry name" value="AMOP_dom"/>
</dbReference>
<dbReference type="PANTHER" id="PTHR13802:SF52">
    <property type="entry name" value="MUCIN-4"/>
    <property type="match status" value="1"/>
</dbReference>
<feature type="domain" description="AMOP" evidence="13">
    <location>
        <begin position="275"/>
        <end position="405"/>
    </location>
</feature>
<feature type="transmembrane region" description="Helical" evidence="11">
    <location>
        <begin position="1334"/>
        <end position="1358"/>
    </location>
</feature>
<dbReference type="Pfam" id="PF01390">
    <property type="entry name" value="SEA"/>
    <property type="match status" value="2"/>
</dbReference>
<evidence type="ECO:0000256" key="3">
    <source>
        <dbReference type="ARBA" id="ARBA00022692"/>
    </source>
</evidence>
<dbReference type="SMART" id="SM00181">
    <property type="entry name" value="EGF"/>
    <property type="match status" value="10"/>
</dbReference>
<dbReference type="InterPro" id="IPR000742">
    <property type="entry name" value="EGF"/>
</dbReference>
<dbReference type="PROSITE" id="PS50856">
    <property type="entry name" value="AMOP"/>
    <property type="match status" value="1"/>
</dbReference>
<dbReference type="InterPro" id="IPR001881">
    <property type="entry name" value="EGF-like_Ca-bd_dom"/>
</dbReference>
<keyword evidence="16" id="KW-1185">Reference proteome</keyword>
<dbReference type="InterPro" id="IPR013032">
    <property type="entry name" value="EGF-like_CS"/>
</dbReference>
<dbReference type="InterPro" id="IPR009030">
    <property type="entry name" value="Growth_fac_rcpt_cys_sf"/>
</dbReference>
<dbReference type="PROSITE" id="PS01187">
    <property type="entry name" value="EGF_CA"/>
    <property type="match status" value="3"/>
</dbReference>
<evidence type="ECO:0000256" key="8">
    <source>
        <dbReference type="ARBA" id="ARBA00023157"/>
    </source>
</evidence>
<dbReference type="InterPro" id="IPR000082">
    <property type="entry name" value="SEA_dom"/>
</dbReference>
<dbReference type="PROSITE" id="PS50026">
    <property type="entry name" value="EGF_3"/>
    <property type="match status" value="5"/>
</dbReference>
<feature type="disulfide bond" evidence="10">
    <location>
        <begin position="1022"/>
        <end position="1031"/>
    </location>
</feature>
<comment type="subcellular location">
    <subcellularLocation>
        <location evidence="1">Membrane</location>
    </subcellularLocation>
</comment>
<evidence type="ECO:0000313" key="16">
    <source>
        <dbReference type="Proteomes" id="UP001209878"/>
    </source>
</evidence>
<evidence type="ECO:0000256" key="10">
    <source>
        <dbReference type="PROSITE-ProRule" id="PRU00076"/>
    </source>
</evidence>
<evidence type="ECO:0000256" key="6">
    <source>
        <dbReference type="ARBA" id="ARBA00022989"/>
    </source>
</evidence>
<comment type="caution">
    <text evidence="10">Lacks conserved residue(s) required for the propagation of feature annotation.</text>
</comment>
<dbReference type="Pfam" id="PF00008">
    <property type="entry name" value="EGF"/>
    <property type="match status" value="3"/>
</dbReference>
<dbReference type="Pfam" id="PF00094">
    <property type="entry name" value="VWD"/>
    <property type="match status" value="1"/>
</dbReference>
<dbReference type="SUPFAM" id="SSF57196">
    <property type="entry name" value="EGF/Laminin"/>
    <property type="match status" value="1"/>
</dbReference>
<feature type="domain" description="EGF-like" evidence="12">
    <location>
        <begin position="1072"/>
        <end position="1108"/>
    </location>
</feature>
<feature type="disulfide bond" evidence="10">
    <location>
        <begin position="1060"/>
        <end position="1069"/>
    </location>
</feature>
<dbReference type="PROSITE" id="PS00010">
    <property type="entry name" value="ASX_HYDROXYL"/>
    <property type="match status" value="4"/>
</dbReference>
<evidence type="ECO:0000259" key="13">
    <source>
        <dbReference type="PROSITE" id="PS50856"/>
    </source>
</evidence>
<evidence type="ECO:0008006" key="17">
    <source>
        <dbReference type="Google" id="ProtNLM"/>
    </source>
</evidence>
<dbReference type="SMART" id="SM00723">
    <property type="entry name" value="AMOP"/>
    <property type="match status" value="1"/>
</dbReference>
<evidence type="ECO:0000256" key="7">
    <source>
        <dbReference type="ARBA" id="ARBA00023136"/>
    </source>
</evidence>
<dbReference type="FunFam" id="2.10.25.10:FF:000309">
    <property type="entry name" value="Uncharacterized protein, isoform A"/>
    <property type="match status" value="1"/>
</dbReference>
<dbReference type="FunFam" id="2.10.25.10:FF:000122">
    <property type="entry name" value="Protein crumbs homolog 2"/>
    <property type="match status" value="1"/>
</dbReference>
<evidence type="ECO:0000256" key="2">
    <source>
        <dbReference type="ARBA" id="ARBA00022536"/>
    </source>
</evidence>
<dbReference type="SMART" id="SM00179">
    <property type="entry name" value="EGF_CA"/>
    <property type="match status" value="8"/>
</dbReference>
<dbReference type="FunFam" id="2.10.25.10:FF:000109">
    <property type="entry name" value="Notch homolog 4, [Drosophila]"/>
    <property type="match status" value="1"/>
</dbReference>
<feature type="disulfide bond" evidence="10">
    <location>
        <begin position="1098"/>
        <end position="1107"/>
    </location>
</feature>
<dbReference type="InterPro" id="IPR000152">
    <property type="entry name" value="EGF-type_Asp/Asn_hydroxyl_site"/>
</dbReference>
<feature type="domain" description="VWFD" evidence="14">
    <location>
        <begin position="417"/>
        <end position="574"/>
    </location>
</feature>
<dbReference type="EMBL" id="JAODUO010002372">
    <property type="protein sequence ID" value="KAK2152978.1"/>
    <property type="molecule type" value="Genomic_DNA"/>
</dbReference>
<keyword evidence="7 11" id="KW-0472">Membrane</keyword>
<keyword evidence="6 11" id="KW-1133">Transmembrane helix</keyword>
<dbReference type="InterPro" id="IPR013783">
    <property type="entry name" value="Ig-like_fold"/>
</dbReference>
<accession>A0AAD9N2F3</accession>
<keyword evidence="9" id="KW-0325">Glycoprotein</keyword>
<dbReference type="PROSITE" id="PS51233">
    <property type="entry name" value="VWFD"/>
    <property type="match status" value="1"/>
</dbReference>
<name>A0AAD9N2F3_RIDPI</name>
<dbReference type="Pfam" id="PF06119">
    <property type="entry name" value="NIDO"/>
    <property type="match status" value="1"/>
</dbReference>
<evidence type="ECO:0000256" key="11">
    <source>
        <dbReference type="SAM" id="Phobius"/>
    </source>
</evidence>
<dbReference type="PROSITE" id="PS00022">
    <property type="entry name" value="EGF_1"/>
    <property type="match status" value="4"/>
</dbReference>
<evidence type="ECO:0000256" key="5">
    <source>
        <dbReference type="ARBA" id="ARBA00022737"/>
    </source>
</evidence>
<dbReference type="FunFam" id="2.10.25.10:FF:000100">
    <property type="entry name" value="neurogenic locus notch homolog protein 3"/>
    <property type="match status" value="1"/>
</dbReference>
<keyword evidence="8 10" id="KW-1015">Disulfide bond</keyword>
<keyword evidence="2 10" id="KW-0245">EGF-like domain</keyword>
<dbReference type="GO" id="GO:0005509">
    <property type="term" value="F:calcium ion binding"/>
    <property type="evidence" value="ECO:0007669"/>
    <property type="project" value="InterPro"/>
</dbReference>
<proteinExistence type="predicted"/>
<feature type="domain" description="EGF-like" evidence="12">
    <location>
        <begin position="996"/>
        <end position="1032"/>
    </location>
</feature>
<dbReference type="SUPFAM" id="SSF57184">
    <property type="entry name" value="Growth factor receptor domain"/>
    <property type="match status" value="3"/>
</dbReference>
<evidence type="ECO:0000256" key="9">
    <source>
        <dbReference type="ARBA" id="ARBA00023180"/>
    </source>
</evidence>
<protein>
    <recommendedName>
        <fullName evidence="17">Mucin-like protein</fullName>
    </recommendedName>
</protein>
<comment type="caution">
    <text evidence="15">The sequence shown here is derived from an EMBL/GenBank/DDBJ whole genome shotgun (WGS) entry which is preliminary data.</text>
</comment>
<evidence type="ECO:0000259" key="14">
    <source>
        <dbReference type="PROSITE" id="PS51233"/>
    </source>
</evidence>
<dbReference type="Pfam" id="PF23263">
    <property type="entry name" value="C8-3_MUC4"/>
    <property type="match status" value="1"/>
</dbReference>
<gene>
    <name evidence="15" type="ORF">NP493_2378g00005</name>
</gene>
<dbReference type="Pfam" id="PF07645">
    <property type="entry name" value="EGF_CA"/>
    <property type="match status" value="2"/>
</dbReference>
<dbReference type="InterPro" id="IPR001846">
    <property type="entry name" value="VWF_type-D"/>
</dbReference>
<dbReference type="InterPro" id="IPR049883">
    <property type="entry name" value="NOTCH1_EGF-like"/>
</dbReference>
<dbReference type="InterPro" id="IPR056619">
    <property type="entry name" value="C8-3_MUC4"/>
</dbReference>
<dbReference type="PANTHER" id="PTHR13802">
    <property type="entry name" value="MUCIN 4-RELATED"/>
    <property type="match status" value="1"/>
</dbReference>
<dbReference type="PROSITE" id="PS01186">
    <property type="entry name" value="EGF_2"/>
    <property type="match status" value="7"/>
</dbReference>
<keyword evidence="4" id="KW-0732">Signal</keyword>
<dbReference type="InterPro" id="IPR003886">
    <property type="entry name" value="NIDO_dom"/>
</dbReference>
<evidence type="ECO:0000259" key="12">
    <source>
        <dbReference type="PROSITE" id="PS50026"/>
    </source>
</evidence>
<evidence type="ECO:0000313" key="15">
    <source>
        <dbReference type="EMBL" id="KAK2152978.1"/>
    </source>
</evidence>
<dbReference type="Pfam" id="PF14670">
    <property type="entry name" value="FXa_inhibition"/>
    <property type="match status" value="1"/>
</dbReference>
<feature type="domain" description="EGF-like" evidence="12">
    <location>
        <begin position="19"/>
        <end position="56"/>
    </location>
</feature>
<dbReference type="Gene3D" id="2.10.25.10">
    <property type="entry name" value="Laminin"/>
    <property type="match status" value="8"/>
</dbReference>
<evidence type="ECO:0000256" key="4">
    <source>
        <dbReference type="ARBA" id="ARBA00022729"/>
    </source>
</evidence>
<keyword evidence="3 11" id="KW-0812">Transmembrane</keyword>
<dbReference type="Gene3D" id="2.60.40.10">
    <property type="entry name" value="Immunoglobulins"/>
    <property type="match status" value="1"/>
</dbReference>
<dbReference type="Pfam" id="PF12661">
    <property type="entry name" value="hEGF"/>
    <property type="match status" value="1"/>
</dbReference>
<dbReference type="GO" id="GO:0007160">
    <property type="term" value="P:cell-matrix adhesion"/>
    <property type="evidence" value="ECO:0007669"/>
    <property type="project" value="InterPro"/>
</dbReference>
<dbReference type="FunFam" id="2.10.25.10:FF:000038">
    <property type="entry name" value="Fibrillin 2"/>
    <property type="match status" value="1"/>
</dbReference>
<dbReference type="InterPro" id="IPR018097">
    <property type="entry name" value="EGF_Ca-bd_CS"/>
</dbReference>
<evidence type="ECO:0000256" key="1">
    <source>
        <dbReference type="ARBA" id="ARBA00004370"/>
    </source>
</evidence>
<dbReference type="CDD" id="cd00054">
    <property type="entry name" value="EGF_CA"/>
    <property type="match status" value="6"/>
</dbReference>
<sequence length="1541" mass="172113">MTNVTTPITAMTYTVATTDVDQCASAPCQHDGTCIDGINGFTCSCLHGLYTGSTCETVVRHSYYPYGPGQGDTNIADSVGYSCDWCRKGCSSQFIRIPNVQIFNGQYRRLKIYTNGYVTFGLDFDGRYPDRLNKNLLAHTKRKNARARGFAMLAPLWTDNDARHGDVYYHIYDLTQPGSTSLEQARVMPNTFQLVIAYDPSRYQTFVMYIYKDMGWDNKFTLRRSMIGHFSYKYDEKKSLQLALSMTQMAFRLNKRIGNTGERGRYLFRVTSGRHVVNYDQKCSNWFANEMKRIWLVRYYWSWTMVCPCDLRLALMDTRWGFDWKQFYETEFERRCIYERMPWKQSTQECCYTPYGALIGTEDGRGGQTFFYHPRYRRLHEKYDVLPKEWCCLFTDNCERFYHVRPIDYCWGYTPLFIGWFYGDPHIRTLDGFQYTFNGLGEYILIETTHGNFTLQGRTEKARDDNGTKTDATVFSAFAARDVDSDTVHVGMTPTGDEFTLSIGVNARQLDVTVGAPEKFKNNTKGLMGVFNGDPTDDLLPPGENAAPLSNTSSEKTIFKEFGETWRIQKIDSLFYYALGESYSTFARTEFKPLFLEDVLVGMTAEERRNAEKTCGENKECLFDFVVTGNGDAAAATLETNSKNEDDLVTLSNASPMITVSNVFNVTVGQDNALTVSTSDPDGDTVNIKLVENAPVGASFTGGVFKWNPVNMEPINISFSASDGNGGIAAAVVKVNLCNCSGRGQCLFELLADGYELKQTFRIVQCNCSIGWEGDNCESDMDGCQDNPCTAGTICTDVSPAEQVASGKSHICSECPAGTEDNGGICLHIDECVEGTSGCEQVCENTIGSYVCSCVDGYKLNVNNETCLIDIDECSMNNGRCDHVCSNYDGGFNCSCNIGFQLMSDKKGCKTCPRGMWGQDCLRDCECRDIDTECNVTTGCAECPDGFQGGDCREDIDECTVNNPCDEHANCNNTIGTFKCVCHAGYTQYNATVCEDLDECESDPCENGGDCHNGNNAFSCRCMPGYTGTNCETEIEICDSNPCQNGATCSQNGGKYACQCTPGYTGLDCDQDFDECASSPCMNGGTCKDQLGGFTCSCADGYSGPTCNTEIDVSDIARVSLDVKLENKKFTADLTDKSTAAYQLLKTKVAGALNVILDDKLGAGNYKILDITFSKGSVVVNYLLEMMKDAADSTEINVRNAISKKGGVFAEYSVDVDFVKSSVKKIVGYHGQFRVPELDFNEKWGNINTPEYDILATEVGTELDKVYNLETGSHLVYVADIRFTKGSVIVDFTLYTDDVTNRDLLNAVFSVNTFTVGGKAIDPNSFDFSGKTRVFIVVSSTISLVLLVIALTVAGITVSKRIRNRRRSSQESDDDSSFIATFPERQNLGMKRSSLQPVDPAIDLQREHSSLDVFTRATQGWDDIRWVMTRRFTSRYPQRQDEVMPREPSVFSVFSRREHHRDKNCISGILYNSHTQPRQCSWELNQRQQQTRIRSNNYVSGDDDTCPPVMLPCSLDRHHDNTCPLLWLPSSRDFTCRVPYT</sequence>
<reference evidence="15" key="1">
    <citation type="journal article" date="2023" name="Mol. Biol. Evol.">
        <title>Third-Generation Sequencing Reveals the Adaptive Role of the Epigenome in Three Deep-Sea Polychaetes.</title>
        <authorList>
            <person name="Perez M."/>
            <person name="Aroh O."/>
            <person name="Sun Y."/>
            <person name="Lan Y."/>
            <person name="Juniper S.K."/>
            <person name="Young C.R."/>
            <person name="Angers B."/>
            <person name="Qian P.Y."/>
        </authorList>
    </citation>
    <scope>NUCLEOTIDE SEQUENCE</scope>
    <source>
        <strain evidence="15">R07B-5</strain>
    </source>
</reference>
<dbReference type="Proteomes" id="UP001209878">
    <property type="component" value="Unassembled WGS sequence"/>
</dbReference>
<feature type="domain" description="EGF-like" evidence="12">
    <location>
        <begin position="955"/>
        <end position="995"/>
    </location>
</feature>
<keyword evidence="5" id="KW-0677">Repeat</keyword>
<dbReference type="GO" id="GO:0016020">
    <property type="term" value="C:membrane"/>
    <property type="evidence" value="ECO:0007669"/>
    <property type="project" value="UniProtKB-SubCell"/>
</dbReference>
<feature type="domain" description="EGF-like" evidence="12">
    <location>
        <begin position="1034"/>
        <end position="1070"/>
    </location>
</feature>